<comment type="domain">
    <text evidence="19">The large subunit is composed of 2 ATP-grasp domains that are involved in binding the 2 ATP molecules needed for carbamoyl phosphate synthesis. The N-terminal ATP-grasp domain (referred to as the carboxyphosphate synthetic component) catalyzes the ATP-dependent phosphorylation of hydrogencarbonate to carboxyphosphate and the subsequent nucleophilic attack by ammonia to form a carbamate intermediate. The C-terminal ATP-grasp domain (referred to as the carbamoyl phosphate synthetic component) then catalyzes the phosphorylation of carbamate with the second ATP to form the end product carbamoyl phosphate. The reactive and unstable enzyme intermediates are sequentially channeled from one active site to the next through the interior of the protein over a distance of at least 96 A.</text>
</comment>
<evidence type="ECO:0000259" key="21">
    <source>
        <dbReference type="PROSITE" id="PS50975"/>
    </source>
</evidence>
<evidence type="ECO:0000256" key="19">
    <source>
        <dbReference type="HAMAP-Rule" id="MF_01210"/>
    </source>
</evidence>
<keyword evidence="10 19" id="KW-0547">Nucleotide-binding</keyword>
<sequence length="1116" mass="118482">MPRRTDISSVLVIGSGPIVIGQACEFDYSGTQACRVLRAEGLRVVLVNSNPATIMTDPDIADATYVEPITPEFVEKVIAKERPDALLATLGGQTALNAAVALHDSGVLERYGVELIGASIDAIQRGENRESFKRIVEQIGGETARSAICHSMDECVKAVEELGFPVVVRPSFTMGGAGSGMAFDAEDLERIAGLGLALSPTSEVLLEESILGWKEYELEVMRDRADNVVIVCSIENVDPMGVHTGDSVTVAPAMTLTDREYQVMRNQAIDVIRAVGVDTGGCNIQFAVHPQTGRIVIIEMNPRVSRSSALASKATGFPIAKIAAKVALGYTLDEIPNDITAETPASFEPTLDYVVVKVPRFAFEKFPAADPSLTTHMKSVGEAMAIGRSFTEALQKAMRSAEKAGAELDFTGEVGDVQALLAKVSRGYDGRLRDVVAALRAGASVDQVHEATWIDPWFVDQLLLLVEVADEVRGADHVTPELLRRAKRYGFSDSQIAALRGTSADIVRGVRETLGIRPVYKTVDTCAAEFAAKTPYHYSSYDEETEVVPREKPAVIILGSGPNRIGQGIEFDYSCVHAAMALGEAGYETVMVNCNPETVSTDYDTADRLYFEPLTLEDVLEVVHAERQAGPVVGVIVQLGGQTPLGLARALEAAGVPIVGTTPAAIDLAEERGAFGRVLHAAGLPAPKHGLAASFDEARQVAADIGYPVLVRPSYVLGGRGMEIVYDEDSLASYITRATEASPEHPVLVDRFLDDAVEIDVDALYDGEQLYLGGVMEHIEEAGIHSGDSACALPPTTLGRDELLRIKASTEAIAEGVGVKGLLNVQYALANDVLYVLEANPRASRTVPFVSKATAVPLAKAAARIMLGASIDQLRAEGILPAQGDCVDLPADAPVAVKEAVMPFNRFRTPDGRTVDTLLGPEMRSTGEVMGIDHEFGTAFAKSQVAAFGPLPTQGTIFVSLANRDKRHMIFPVKRLADLGFTIIATAGTAEVLRRNGVTAEVVRKRWSGHEPDGTPTIIGRILDGQVDLIINTPSGTTTAGNPRADGYEIRTAAIQANVPCVTTVQGLAAAVQGIEALRAGSENVRSLQSWATIGQPGSDGGAADAAEANPAGAPA</sequence>
<evidence type="ECO:0000256" key="16">
    <source>
        <dbReference type="ARBA" id="ARBA00048816"/>
    </source>
</evidence>
<dbReference type="Pfam" id="PF25596">
    <property type="entry name" value="CPSase_L_D1"/>
    <property type="match status" value="2"/>
</dbReference>
<comment type="similarity">
    <text evidence="4 19">Belongs to the CarB family.</text>
</comment>
<keyword evidence="24" id="KW-1185">Reference proteome</keyword>
<protein>
    <recommendedName>
        <fullName evidence="19">Carbamoyl phosphate synthase large chain</fullName>
        <ecNumber evidence="19">6.3.4.16</ecNumber>
        <ecNumber evidence="19">6.3.5.5</ecNumber>
    </recommendedName>
    <alternativeName>
        <fullName evidence="19">Carbamoyl phosphate synthetase ammonia chain</fullName>
    </alternativeName>
</protein>
<evidence type="ECO:0000313" key="23">
    <source>
        <dbReference type="EMBL" id="NEE04055.1"/>
    </source>
</evidence>
<feature type="binding site" evidence="19">
    <location>
        <position position="840"/>
    </location>
    <ligand>
        <name>Mg(2+)</name>
        <dbReference type="ChEBI" id="CHEBI:18420"/>
        <label>4</label>
    </ligand>
</feature>
<dbReference type="InterPro" id="IPR016185">
    <property type="entry name" value="PreATP-grasp_dom_sf"/>
</dbReference>
<evidence type="ECO:0000256" key="20">
    <source>
        <dbReference type="SAM" id="MobiDB-lite"/>
    </source>
</evidence>
<keyword evidence="9 19" id="KW-0677">Repeat</keyword>
<evidence type="ECO:0000259" key="22">
    <source>
        <dbReference type="PROSITE" id="PS51855"/>
    </source>
</evidence>
<gene>
    <name evidence="19 23" type="primary">carB</name>
    <name evidence="23" type="ORF">G1H10_28190</name>
</gene>
<dbReference type="GO" id="GO:0004088">
    <property type="term" value="F:carbamoyl-phosphate synthase (glutamine-hydrolyzing) activity"/>
    <property type="evidence" value="ECO:0007669"/>
    <property type="project" value="UniProtKB-UniRule"/>
</dbReference>
<evidence type="ECO:0000256" key="14">
    <source>
        <dbReference type="ARBA" id="ARBA00023211"/>
    </source>
</evidence>
<feature type="binding site" evidence="19">
    <location>
        <position position="215"/>
    </location>
    <ligand>
        <name>ATP</name>
        <dbReference type="ChEBI" id="CHEBI:30616"/>
        <label>1</label>
    </ligand>
</feature>
<dbReference type="InterPro" id="IPR005480">
    <property type="entry name" value="CPSase_lsu_oligo"/>
</dbReference>
<feature type="binding site" evidence="19">
    <location>
        <position position="285"/>
    </location>
    <ligand>
        <name>Mg(2+)</name>
        <dbReference type="ChEBI" id="CHEBI:18420"/>
        <label>1</label>
    </ligand>
</feature>
<feature type="binding site" evidence="19">
    <location>
        <position position="242"/>
    </location>
    <ligand>
        <name>ATP</name>
        <dbReference type="ChEBI" id="CHEBI:30616"/>
        <label>1</label>
    </ligand>
</feature>
<evidence type="ECO:0000256" key="5">
    <source>
        <dbReference type="ARBA" id="ARBA00022571"/>
    </source>
</evidence>
<dbReference type="InterPro" id="IPR058047">
    <property type="entry name" value="CPSase_preATP-grasp"/>
</dbReference>
<keyword evidence="7 19" id="KW-0028">Amino-acid biosynthesis</keyword>
<comment type="cofactor">
    <cofactor evidence="19">
        <name>Mg(2+)</name>
        <dbReference type="ChEBI" id="CHEBI:18420"/>
    </cofactor>
    <cofactor evidence="19">
        <name>Mn(2+)</name>
        <dbReference type="ChEBI" id="CHEBI:29035"/>
    </cofactor>
    <text evidence="19">Binds 4 Mg(2+) or Mn(2+) ions per subunit.</text>
</comment>
<dbReference type="Gene3D" id="3.40.50.1380">
    <property type="entry name" value="Methylglyoxal synthase-like domain"/>
    <property type="match status" value="1"/>
</dbReference>
<keyword evidence="8" id="KW-0479">Metal-binding</keyword>
<comment type="function">
    <text evidence="17 19">Large subunit of the glutamine-dependent carbamoyl phosphate synthetase (CPSase). CPSase catalyzes the formation of carbamoyl phosphate from the ammonia moiety of glutamine, carbonate, and phosphate donated by ATP, constituting the first step of 2 biosynthetic pathways, one leading to arginine and/or urea and the other to pyrimidine nucleotides. The large subunit (synthetase) binds the substrates ammonia (free or transferred from glutamine from the small subunit), hydrogencarbonate and ATP and carries out an ATP-coupled ligase reaction, activating hydrogencarbonate by forming carboxy phosphate which reacts with ammonia to form carbamoyl phosphate.</text>
</comment>
<dbReference type="Pfam" id="PF02142">
    <property type="entry name" value="MGS"/>
    <property type="match status" value="1"/>
</dbReference>
<dbReference type="FunFam" id="3.40.50.20:FF:000003">
    <property type="entry name" value="Carbamoyl-phosphate synthase large chain"/>
    <property type="match status" value="1"/>
</dbReference>
<dbReference type="PROSITE" id="PS50975">
    <property type="entry name" value="ATP_GRASP"/>
    <property type="match status" value="2"/>
</dbReference>
<dbReference type="GO" id="GO:0004087">
    <property type="term" value="F:carbamoyl-phosphate synthase (ammonia) activity"/>
    <property type="evidence" value="ECO:0007669"/>
    <property type="project" value="UniProtKB-EC"/>
</dbReference>
<accession>A0A6L9SF77</accession>
<organism evidence="23 24">
    <name type="scientific">Phytoactinopolyspora halotolerans</name>
    <dbReference type="NCBI Taxonomy" id="1981512"/>
    <lineage>
        <taxon>Bacteria</taxon>
        <taxon>Bacillati</taxon>
        <taxon>Actinomycetota</taxon>
        <taxon>Actinomycetes</taxon>
        <taxon>Jiangellales</taxon>
        <taxon>Jiangellaceae</taxon>
        <taxon>Phytoactinopolyspora</taxon>
    </lineage>
</organism>
<dbReference type="PANTHER" id="PTHR11405:SF53">
    <property type="entry name" value="CARBAMOYL-PHOSPHATE SYNTHASE [AMMONIA], MITOCHONDRIAL"/>
    <property type="match status" value="1"/>
</dbReference>
<feature type="binding site" evidence="19">
    <location>
        <position position="840"/>
    </location>
    <ligand>
        <name>Mn(2+)</name>
        <dbReference type="ChEBI" id="CHEBI:29035"/>
        <label>4</label>
    </ligand>
</feature>
<feature type="binding site" evidence="19">
    <location>
        <position position="838"/>
    </location>
    <ligand>
        <name>Mn(2+)</name>
        <dbReference type="ChEBI" id="CHEBI:29035"/>
        <label>4</label>
    </ligand>
</feature>
<dbReference type="SUPFAM" id="SSF48108">
    <property type="entry name" value="Carbamoyl phosphate synthetase, large subunit connection domain"/>
    <property type="match status" value="1"/>
</dbReference>
<feature type="binding site" evidence="19">
    <location>
        <position position="783"/>
    </location>
    <ligand>
        <name>ATP</name>
        <dbReference type="ChEBI" id="CHEBI:30616"/>
        <label>2</label>
    </ligand>
</feature>
<dbReference type="Gene3D" id="1.10.1030.10">
    <property type="entry name" value="Carbamoyl-phosphate synthetase, large subunit oligomerisation domain"/>
    <property type="match status" value="1"/>
</dbReference>
<comment type="caution">
    <text evidence="23">The sequence shown here is derived from an EMBL/GenBank/DDBJ whole genome shotgun (WGS) entry which is preliminary data.</text>
</comment>
<dbReference type="RefSeq" id="WP_163744237.1">
    <property type="nucleotide sequence ID" value="NZ_JAAGOA010000028.1"/>
</dbReference>
<dbReference type="Gene3D" id="3.30.470.20">
    <property type="entry name" value="ATP-grasp fold, B domain"/>
    <property type="match status" value="2"/>
</dbReference>
<dbReference type="InterPro" id="IPR005483">
    <property type="entry name" value="CPSase_dom"/>
</dbReference>
<feature type="binding site" evidence="19">
    <location>
        <position position="285"/>
    </location>
    <ligand>
        <name>Mn(2+)</name>
        <dbReference type="ChEBI" id="CHEBI:29035"/>
        <label>1</label>
    </ligand>
</feature>
<dbReference type="PROSITE" id="PS00866">
    <property type="entry name" value="CPSASE_1"/>
    <property type="match status" value="2"/>
</dbReference>
<comment type="cofactor">
    <cofactor evidence="1">
        <name>Mn(2+)</name>
        <dbReference type="ChEBI" id="CHEBI:29035"/>
    </cofactor>
</comment>
<feature type="binding site" evidence="19">
    <location>
        <position position="838"/>
    </location>
    <ligand>
        <name>Mg(2+)</name>
        <dbReference type="ChEBI" id="CHEBI:18420"/>
        <label>3</label>
    </ligand>
</feature>
<dbReference type="GO" id="GO:0046872">
    <property type="term" value="F:metal ion binding"/>
    <property type="evidence" value="ECO:0007669"/>
    <property type="project" value="UniProtKB-KW"/>
</dbReference>
<dbReference type="Gene3D" id="3.40.50.20">
    <property type="match status" value="2"/>
</dbReference>
<keyword evidence="11 19" id="KW-0067">ATP-binding</keyword>
<feature type="binding site" evidence="19">
    <location>
        <position position="241"/>
    </location>
    <ligand>
        <name>ATP</name>
        <dbReference type="ChEBI" id="CHEBI:30616"/>
        <label>1</label>
    </ligand>
</feature>
<dbReference type="FunFam" id="3.30.1490.20:FF:000001">
    <property type="entry name" value="Carbamoyl-phosphate synthase large chain"/>
    <property type="match status" value="1"/>
</dbReference>
<feature type="binding site" evidence="19">
    <location>
        <position position="751"/>
    </location>
    <ligand>
        <name>ATP</name>
        <dbReference type="ChEBI" id="CHEBI:30616"/>
        <label>2</label>
    </ligand>
</feature>
<evidence type="ECO:0000256" key="11">
    <source>
        <dbReference type="ARBA" id="ARBA00022840"/>
    </source>
</evidence>
<comment type="catalytic activity">
    <reaction evidence="15 19">
        <text>hydrogencarbonate + NH4(+) + 2 ATP = carbamoyl phosphate + 2 ADP + phosphate + 2 H(+)</text>
        <dbReference type="Rhea" id="RHEA:18029"/>
        <dbReference type="ChEBI" id="CHEBI:15378"/>
        <dbReference type="ChEBI" id="CHEBI:17544"/>
        <dbReference type="ChEBI" id="CHEBI:28938"/>
        <dbReference type="ChEBI" id="CHEBI:30616"/>
        <dbReference type="ChEBI" id="CHEBI:43474"/>
        <dbReference type="ChEBI" id="CHEBI:58228"/>
        <dbReference type="ChEBI" id="CHEBI:456216"/>
        <dbReference type="EC" id="6.3.4.16"/>
    </reaction>
</comment>
<feature type="domain" description="ATP-grasp" evidence="21">
    <location>
        <begin position="676"/>
        <end position="867"/>
    </location>
</feature>
<dbReference type="PROSITE" id="PS51257">
    <property type="entry name" value="PROKAR_LIPOPROTEIN"/>
    <property type="match status" value="1"/>
</dbReference>
<evidence type="ECO:0000256" key="2">
    <source>
        <dbReference type="ARBA" id="ARBA00004812"/>
    </source>
</evidence>
<dbReference type="HAMAP" id="MF_01210_B">
    <property type="entry name" value="CPSase_L_chain_B"/>
    <property type="match status" value="1"/>
</dbReference>
<feature type="binding site" evidence="19">
    <location>
        <position position="208"/>
    </location>
    <ligand>
        <name>ATP</name>
        <dbReference type="ChEBI" id="CHEBI:30616"/>
        <label>1</label>
    </ligand>
</feature>
<dbReference type="PROSITE" id="PS00867">
    <property type="entry name" value="CPSASE_2"/>
    <property type="match status" value="2"/>
</dbReference>
<dbReference type="GO" id="GO:0005524">
    <property type="term" value="F:ATP binding"/>
    <property type="evidence" value="ECO:0007669"/>
    <property type="project" value="UniProtKB-UniRule"/>
</dbReference>
<dbReference type="Pfam" id="PF02787">
    <property type="entry name" value="CPSase_L_D3"/>
    <property type="match status" value="1"/>
</dbReference>
<dbReference type="InterPro" id="IPR036914">
    <property type="entry name" value="MGS-like_dom_sf"/>
</dbReference>
<comment type="caution">
    <text evidence="19">Lacks conserved residue(s) required for the propagation of feature annotation.</text>
</comment>
<dbReference type="Pfam" id="PF02786">
    <property type="entry name" value="CPSase_L_D2"/>
    <property type="match status" value="2"/>
</dbReference>
<feature type="binding site" evidence="19">
    <location>
        <position position="299"/>
    </location>
    <ligand>
        <name>Mg(2+)</name>
        <dbReference type="ChEBI" id="CHEBI:18420"/>
        <label>2</label>
    </ligand>
</feature>
<evidence type="ECO:0000256" key="15">
    <source>
        <dbReference type="ARBA" id="ARBA00047359"/>
    </source>
</evidence>
<dbReference type="FunFam" id="3.30.470.20:FF:000014">
    <property type="entry name" value="Carbamoyl-phosphate synthase large chain"/>
    <property type="match status" value="1"/>
</dbReference>
<feature type="binding site" evidence="19">
    <location>
        <position position="838"/>
    </location>
    <ligand>
        <name>Mn(2+)</name>
        <dbReference type="ChEBI" id="CHEBI:29035"/>
        <label>3</label>
    </ligand>
</feature>
<dbReference type="UniPathway" id="UPA00070">
    <property type="reaction ID" value="UER00115"/>
</dbReference>
<feature type="binding site" evidence="19">
    <location>
        <position position="826"/>
    </location>
    <ligand>
        <name>Mn(2+)</name>
        <dbReference type="ChEBI" id="CHEBI:29035"/>
        <label>3</label>
    </ligand>
</feature>
<dbReference type="PANTHER" id="PTHR11405">
    <property type="entry name" value="CARBAMOYLTRANSFERASE FAMILY MEMBER"/>
    <property type="match status" value="1"/>
</dbReference>
<reference evidence="23 24" key="1">
    <citation type="submission" date="2020-02" db="EMBL/GenBank/DDBJ databases">
        <authorList>
            <person name="Li X.-J."/>
            <person name="Han X.-M."/>
        </authorList>
    </citation>
    <scope>NUCLEOTIDE SEQUENCE [LARGE SCALE GENOMIC DNA]</scope>
    <source>
        <strain evidence="23 24">CCTCC AB 2017055</strain>
    </source>
</reference>
<dbReference type="SUPFAM" id="SSF52335">
    <property type="entry name" value="Methylglyoxal synthase-like"/>
    <property type="match status" value="1"/>
</dbReference>
<evidence type="ECO:0000256" key="13">
    <source>
        <dbReference type="ARBA" id="ARBA00022975"/>
    </source>
</evidence>
<comment type="pathway">
    <text evidence="3 19">Amino-acid biosynthesis; L-arginine biosynthesis; carbamoyl phosphate from bicarbonate: step 1/1.</text>
</comment>
<feature type="domain" description="ATP-grasp" evidence="21">
    <location>
        <begin position="133"/>
        <end position="328"/>
    </location>
</feature>
<dbReference type="EC" id="6.3.4.16" evidence="19"/>
<comment type="pathway">
    <text evidence="2 19">Pyrimidine metabolism; UMP biosynthesis via de novo pathway; (S)-dihydroorotate from bicarbonate: step 1/3.</text>
</comment>
<feature type="binding site" evidence="19">
    <location>
        <position position="299"/>
    </location>
    <ligand>
        <name>Mg(2+)</name>
        <dbReference type="ChEBI" id="CHEBI:18420"/>
        <label>1</label>
    </ligand>
</feature>
<dbReference type="UniPathway" id="UPA00068">
    <property type="reaction ID" value="UER00171"/>
</dbReference>
<feature type="binding site" evidence="19">
    <location>
        <position position="826"/>
    </location>
    <ligand>
        <name>ATP</name>
        <dbReference type="ChEBI" id="CHEBI:30616"/>
        <label>2</label>
    </ligand>
</feature>
<feature type="binding site" evidence="19">
    <location>
        <position position="175"/>
    </location>
    <ligand>
        <name>ATP</name>
        <dbReference type="ChEBI" id="CHEBI:30616"/>
        <label>1</label>
    </ligand>
</feature>
<feature type="binding site" evidence="19">
    <location>
        <position position="285"/>
    </location>
    <ligand>
        <name>ATP</name>
        <dbReference type="ChEBI" id="CHEBI:30616"/>
        <label>1</label>
    </ligand>
</feature>
<keyword evidence="13 19" id="KW-0665">Pyrimidine biosynthesis</keyword>
<evidence type="ECO:0000256" key="17">
    <source>
        <dbReference type="ARBA" id="ARBA00057223"/>
    </source>
</evidence>
<feature type="region of interest" description="Disordered" evidence="20">
    <location>
        <begin position="1096"/>
        <end position="1116"/>
    </location>
</feature>
<feature type="binding site" evidence="19">
    <location>
        <position position="838"/>
    </location>
    <ligand>
        <name>ATP</name>
        <dbReference type="ChEBI" id="CHEBI:30616"/>
        <label>2</label>
    </ligand>
</feature>
<feature type="binding site" evidence="19">
    <location>
        <position position="243"/>
    </location>
    <ligand>
        <name>ATP</name>
        <dbReference type="ChEBI" id="CHEBI:30616"/>
        <label>1</label>
    </ligand>
</feature>
<dbReference type="CDD" id="cd01424">
    <property type="entry name" value="MGS_CPS_II"/>
    <property type="match status" value="1"/>
</dbReference>
<feature type="domain" description="MGS-like" evidence="22">
    <location>
        <begin position="949"/>
        <end position="1098"/>
    </location>
</feature>
<dbReference type="SUPFAM" id="SSF52440">
    <property type="entry name" value="PreATP-grasp domain"/>
    <property type="match status" value="2"/>
</dbReference>
<dbReference type="InterPro" id="IPR013815">
    <property type="entry name" value="ATP_grasp_subdomain_1"/>
</dbReference>
<evidence type="ECO:0000256" key="6">
    <source>
        <dbReference type="ARBA" id="ARBA00022598"/>
    </source>
</evidence>
<dbReference type="InterPro" id="IPR011761">
    <property type="entry name" value="ATP-grasp"/>
</dbReference>
<feature type="binding site" evidence="19">
    <location>
        <position position="838"/>
    </location>
    <ligand>
        <name>Mg(2+)</name>
        <dbReference type="ChEBI" id="CHEBI:18420"/>
        <label>4</label>
    </ligand>
</feature>
<dbReference type="InterPro" id="IPR033937">
    <property type="entry name" value="MGS_CPS_CarB"/>
</dbReference>
<dbReference type="EMBL" id="JAAGOA010000028">
    <property type="protein sequence ID" value="NEE04055.1"/>
    <property type="molecule type" value="Genomic_DNA"/>
</dbReference>
<dbReference type="FunFam" id="3.40.50.20:FF:000001">
    <property type="entry name" value="Carbamoyl-phosphate synthase large chain"/>
    <property type="match status" value="1"/>
</dbReference>
<feature type="region of interest" description="Carboxyphosphate synthetic domain" evidence="19">
    <location>
        <begin position="1"/>
        <end position="402"/>
    </location>
</feature>
<keyword evidence="5 19" id="KW-0055">Arginine biosynthesis</keyword>
<dbReference type="InterPro" id="IPR005479">
    <property type="entry name" value="CPAse_ATP-bd"/>
</dbReference>
<dbReference type="SMART" id="SM00851">
    <property type="entry name" value="MGS"/>
    <property type="match status" value="1"/>
</dbReference>
<feature type="binding site" evidence="19">
    <location>
        <position position="210"/>
    </location>
    <ligand>
        <name>ATP</name>
        <dbReference type="ChEBI" id="CHEBI:30616"/>
        <label>1</label>
    </ligand>
</feature>
<dbReference type="Gene3D" id="3.30.1490.20">
    <property type="entry name" value="ATP-grasp fold, A domain"/>
    <property type="match status" value="1"/>
</dbReference>
<name>A0A6L9SF77_9ACTN</name>
<keyword evidence="6 19" id="KW-0436">Ligase</keyword>
<feature type="binding site" evidence="19">
    <location>
        <position position="301"/>
    </location>
    <ligand>
        <name>Mg(2+)</name>
        <dbReference type="ChEBI" id="CHEBI:18420"/>
        <label>2</label>
    </ligand>
</feature>
<dbReference type="SMART" id="SM01096">
    <property type="entry name" value="CPSase_L_D3"/>
    <property type="match status" value="1"/>
</dbReference>
<keyword evidence="14" id="KW-0464">Manganese</keyword>
<dbReference type="NCBIfam" id="NF009455">
    <property type="entry name" value="PRK12815.1"/>
    <property type="match status" value="1"/>
</dbReference>
<evidence type="ECO:0000256" key="3">
    <source>
        <dbReference type="ARBA" id="ARBA00005077"/>
    </source>
</evidence>
<feature type="binding site" evidence="19">
    <location>
        <position position="785"/>
    </location>
    <ligand>
        <name>ATP</name>
        <dbReference type="ChEBI" id="CHEBI:30616"/>
        <label>2</label>
    </ligand>
</feature>
<evidence type="ECO:0000256" key="18">
    <source>
        <dbReference type="ARBA" id="ARBA00062056"/>
    </source>
</evidence>
<dbReference type="AlphaFoldDB" id="A0A6L9SF77"/>
<evidence type="ECO:0000256" key="4">
    <source>
        <dbReference type="ARBA" id="ARBA00009799"/>
    </source>
</evidence>
<feature type="binding site" evidence="19">
    <location>
        <position position="299"/>
    </location>
    <ligand>
        <name>ATP</name>
        <dbReference type="ChEBI" id="CHEBI:30616"/>
        <label>1</label>
    </ligand>
</feature>
<feature type="binding site" evidence="19">
    <location>
        <position position="784"/>
    </location>
    <ligand>
        <name>ATP</name>
        <dbReference type="ChEBI" id="CHEBI:30616"/>
        <label>2</label>
    </ligand>
</feature>
<feature type="binding site" evidence="19">
    <location>
        <position position="753"/>
    </location>
    <ligand>
        <name>ATP</name>
        <dbReference type="ChEBI" id="CHEBI:30616"/>
        <label>2</label>
    </ligand>
</feature>
<dbReference type="InterPro" id="IPR036897">
    <property type="entry name" value="CarbamoylP_synth_lsu_oligo_sf"/>
</dbReference>
<feature type="binding site" evidence="19">
    <location>
        <position position="758"/>
    </location>
    <ligand>
        <name>ATP</name>
        <dbReference type="ChEBI" id="CHEBI:30616"/>
        <label>2</label>
    </ligand>
</feature>
<keyword evidence="12" id="KW-0460">Magnesium</keyword>
<dbReference type="Proteomes" id="UP000475214">
    <property type="component" value="Unassembled WGS sequence"/>
</dbReference>
<feature type="binding site" evidence="19">
    <location>
        <position position="169"/>
    </location>
    <ligand>
        <name>ATP</name>
        <dbReference type="ChEBI" id="CHEBI:30616"/>
        <label>1</label>
    </ligand>
</feature>
<evidence type="ECO:0000256" key="8">
    <source>
        <dbReference type="ARBA" id="ARBA00022723"/>
    </source>
</evidence>
<feature type="binding site" evidence="19">
    <location>
        <position position="129"/>
    </location>
    <ligand>
        <name>ATP</name>
        <dbReference type="ChEBI" id="CHEBI:30616"/>
        <label>1</label>
    </ligand>
</feature>
<feature type="binding site" evidence="19">
    <location>
        <position position="786"/>
    </location>
    <ligand>
        <name>ATP</name>
        <dbReference type="ChEBI" id="CHEBI:30616"/>
        <label>2</label>
    </ligand>
</feature>
<evidence type="ECO:0000256" key="12">
    <source>
        <dbReference type="ARBA" id="ARBA00022842"/>
    </source>
</evidence>
<evidence type="ECO:0000313" key="24">
    <source>
        <dbReference type="Proteomes" id="UP000475214"/>
    </source>
</evidence>
<proteinExistence type="inferred from homology"/>
<dbReference type="GO" id="GO:0005737">
    <property type="term" value="C:cytoplasm"/>
    <property type="evidence" value="ECO:0007669"/>
    <property type="project" value="TreeGrafter"/>
</dbReference>
<feature type="binding site" evidence="19">
    <location>
        <position position="299"/>
    </location>
    <ligand>
        <name>Mn(2+)</name>
        <dbReference type="ChEBI" id="CHEBI:29035"/>
        <label>2</label>
    </ligand>
</feature>
<dbReference type="GO" id="GO:0044205">
    <property type="term" value="P:'de novo' UMP biosynthetic process"/>
    <property type="evidence" value="ECO:0007669"/>
    <property type="project" value="UniProtKB-UniRule"/>
</dbReference>
<dbReference type="PROSITE" id="PS51855">
    <property type="entry name" value="MGS"/>
    <property type="match status" value="1"/>
</dbReference>
<dbReference type="SUPFAM" id="SSF56059">
    <property type="entry name" value="Glutathione synthetase ATP-binding domain-like"/>
    <property type="match status" value="2"/>
</dbReference>
<feature type="binding site" evidence="19">
    <location>
        <position position="826"/>
    </location>
    <ligand>
        <name>Mg(2+)</name>
        <dbReference type="ChEBI" id="CHEBI:18420"/>
        <label>3</label>
    </ligand>
</feature>
<dbReference type="GO" id="GO:0006541">
    <property type="term" value="P:glutamine metabolic process"/>
    <property type="evidence" value="ECO:0007669"/>
    <property type="project" value="TreeGrafter"/>
</dbReference>
<comment type="subunit">
    <text evidence="18 19">Composed of two chains; the small (or glutamine) chain promotes the hydrolysis of glutamine to ammonia, which is used by the large (or ammonia) chain to synthesize carbamoyl phosphate. Tetramer of heterodimers (alpha,beta)4.</text>
</comment>
<feature type="binding site" evidence="19">
    <location>
        <position position="301"/>
    </location>
    <ligand>
        <name>Mn(2+)</name>
        <dbReference type="ChEBI" id="CHEBI:29035"/>
        <label>2</label>
    </ligand>
</feature>
<feature type="binding site" evidence="19">
    <location>
        <position position="712"/>
    </location>
    <ligand>
        <name>ATP</name>
        <dbReference type="ChEBI" id="CHEBI:30616"/>
        <label>2</label>
    </ligand>
</feature>
<dbReference type="NCBIfam" id="NF003671">
    <property type="entry name" value="PRK05294.1"/>
    <property type="match status" value="1"/>
</dbReference>
<feature type="binding site" evidence="19">
    <location>
        <position position="176"/>
    </location>
    <ligand>
        <name>ATP</name>
        <dbReference type="ChEBI" id="CHEBI:30616"/>
        <label>1</label>
    </ligand>
</feature>
<evidence type="ECO:0000256" key="7">
    <source>
        <dbReference type="ARBA" id="ARBA00022605"/>
    </source>
</evidence>
<dbReference type="InterPro" id="IPR011607">
    <property type="entry name" value="MGS-like_dom"/>
</dbReference>
<feature type="compositionally biased region" description="Low complexity" evidence="20">
    <location>
        <begin position="1102"/>
        <end position="1116"/>
    </location>
</feature>
<evidence type="ECO:0000256" key="1">
    <source>
        <dbReference type="ARBA" id="ARBA00001936"/>
    </source>
</evidence>
<dbReference type="GO" id="GO:0006526">
    <property type="term" value="P:L-arginine biosynthetic process"/>
    <property type="evidence" value="ECO:0007669"/>
    <property type="project" value="UniProtKB-UniRule"/>
</dbReference>
<evidence type="ECO:0000256" key="10">
    <source>
        <dbReference type="ARBA" id="ARBA00022741"/>
    </source>
</evidence>
<feature type="binding site" evidence="19">
    <location>
        <position position="299"/>
    </location>
    <ligand>
        <name>Mn(2+)</name>
        <dbReference type="ChEBI" id="CHEBI:29035"/>
        <label>1</label>
    </ligand>
</feature>
<dbReference type="InterPro" id="IPR006275">
    <property type="entry name" value="CPSase_lsu"/>
</dbReference>
<dbReference type="EC" id="6.3.5.5" evidence="19"/>
<dbReference type="FunFam" id="3.30.470.20:FF:000007">
    <property type="entry name" value="Carbamoyl-phosphate synthase large chain"/>
    <property type="match status" value="1"/>
</dbReference>
<dbReference type="NCBIfam" id="TIGR01369">
    <property type="entry name" value="CPSaseII_lrg"/>
    <property type="match status" value="1"/>
</dbReference>
<dbReference type="PRINTS" id="PR00098">
    <property type="entry name" value="CPSASE"/>
</dbReference>
<feature type="region of interest" description="Allosteric domain" evidence="19">
    <location>
        <begin position="949"/>
        <end position="1116"/>
    </location>
</feature>
<dbReference type="FunFam" id="1.10.1030.10:FF:000002">
    <property type="entry name" value="Carbamoyl-phosphate synthase large chain"/>
    <property type="match status" value="1"/>
</dbReference>
<comment type="catalytic activity">
    <reaction evidence="16 19">
        <text>hydrogencarbonate + L-glutamine + 2 ATP + H2O = carbamoyl phosphate + L-glutamate + 2 ADP + phosphate + 2 H(+)</text>
        <dbReference type="Rhea" id="RHEA:18633"/>
        <dbReference type="ChEBI" id="CHEBI:15377"/>
        <dbReference type="ChEBI" id="CHEBI:15378"/>
        <dbReference type="ChEBI" id="CHEBI:17544"/>
        <dbReference type="ChEBI" id="CHEBI:29985"/>
        <dbReference type="ChEBI" id="CHEBI:30616"/>
        <dbReference type="ChEBI" id="CHEBI:43474"/>
        <dbReference type="ChEBI" id="CHEBI:58228"/>
        <dbReference type="ChEBI" id="CHEBI:58359"/>
        <dbReference type="ChEBI" id="CHEBI:456216"/>
        <dbReference type="EC" id="6.3.5.5"/>
    </reaction>
</comment>
<evidence type="ECO:0000256" key="9">
    <source>
        <dbReference type="ARBA" id="ARBA00022737"/>
    </source>
</evidence>